<feature type="region of interest" description="Disordered" evidence="1">
    <location>
        <begin position="1"/>
        <end position="34"/>
    </location>
</feature>
<feature type="compositionally biased region" description="Basic and acidic residues" evidence="1">
    <location>
        <begin position="255"/>
        <end position="267"/>
    </location>
</feature>
<feature type="compositionally biased region" description="Polar residues" evidence="1">
    <location>
        <begin position="229"/>
        <end position="240"/>
    </location>
</feature>
<dbReference type="HOGENOM" id="CLU_545901_0_0_11"/>
<dbReference type="AlphaFoldDB" id="N6WDL2"/>
<feature type="compositionally biased region" description="Basic and acidic residues" evidence="1">
    <location>
        <begin position="103"/>
        <end position="114"/>
    </location>
</feature>
<feature type="region of interest" description="Disordered" evidence="1">
    <location>
        <begin position="168"/>
        <end position="204"/>
    </location>
</feature>
<proteinExistence type="predicted"/>
<accession>N6WDL2</accession>
<feature type="region of interest" description="Disordered" evidence="1">
    <location>
        <begin position="103"/>
        <end position="126"/>
    </location>
</feature>
<dbReference type="PATRIC" id="fig|888050.3.peg.813"/>
<feature type="region of interest" description="Disordered" evidence="1">
    <location>
        <begin position="229"/>
        <end position="270"/>
    </location>
</feature>
<feature type="region of interest" description="Disordered" evidence="1">
    <location>
        <begin position="50"/>
        <end position="71"/>
    </location>
</feature>
<protein>
    <recommendedName>
        <fullName evidence="4">Uridine kinase</fullName>
    </recommendedName>
</protein>
<gene>
    <name evidence="2" type="ORF">HMPREF9004_0858</name>
</gene>
<dbReference type="InterPro" id="IPR027417">
    <property type="entry name" value="P-loop_NTPase"/>
</dbReference>
<sequence length="499" mass="53538">MTRVGVLNAEGKGVSDSGEEEPTGTGAIGALDAGEEELADAWEVGALGAGGAGAADPRVPIASGASGAHKRDESRACAHSYGEGESLQAHEVRERVELCGEESCRKPPKGHDLPQIHPAKTPTKTHIEARSYWQEKRIEVHWDGSDALPEALLDSCINAIRALQEPLRTGDTSTVKDAPAQGKSSHPFDSATQERTTANSPWKRAITGEAEARQTGNSLVQDNSLQTGHNLLQGNDVQTGHNRRASHSLGEEQDPDRTQEGGDERPRPATPIILIDGLSGAGKSTLAQALARSLASSLSGDFASHGPVEPVRVLALDSLYEGWHGLEAGSTIASRIVKDLAEARPARYRPWDWENESRGEELIIEAGAPLIIEGCGALTRESRRYAAIALWVEAAGGEKERYRRAIGRDGEMFRAWWETWAEQDLGRLAGPRPGGNTTQLVARADTDPRAHADLRADLQQRRTRMEADPRAHADLRAVGISSAKAAADPRAHADLLVIT</sequence>
<dbReference type="Gene3D" id="3.40.50.300">
    <property type="entry name" value="P-loop containing nucleotide triphosphate hydrolases"/>
    <property type="match status" value="1"/>
</dbReference>
<feature type="compositionally biased region" description="Polar residues" evidence="1">
    <location>
        <begin position="190"/>
        <end position="200"/>
    </location>
</feature>
<keyword evidence="3" id="KW-1185">Reference proteome</keyword>
<dbReference type="SUPFAM" id="SSF52540">
    <property type="entry name" value="P-loop containing nucleoside triphosphate hydrolases"/>
    <property type="match status" value="1"/>
</dbReference>
<name>N6WDL2_9ACTO</name>
<dbReference type="eggNOG" id="COG0572">
    <property type="taxonomic scope" value="Bacteria"/>
</dbReference>
<dbReference type="EMBL" id="AQHZ01000015">
    <property type="protein sequence ID" value="ENO18289.1"/>
    <property type="molecule type" value="Genomic_DNA"/>
</dbReference>
<organism evidence="2 3">
    <name type="scientific">Schaalia cardiffensis F0333</name>
    <dbReference type="NCBI Taxonomy" id="888050"/>
    <lineage>
        <taxon>Bacteria</taxon>
        <taxon>Bacillati</taxon>
        <taxon>Actinomycetota</taxon>
        <taxon>Actinomycetes</taxon>
        <taxon>Actinomycetales</taxon>
        <taxon>Actinomycetaceae</taxon>
        <taxon>Schaalia</taxon>
    </lineage>
</organism>
<evidence type="ECO:0000313" key="2">
    <source>
        <dbReference type="EMBL" id="ENO18289.1"/>
    </source>
</evidence>
<evidence type="ECO:0008006" key="4">
    <source>
        <dbReference type="Google" id="ProtNLM"/>
    </source>
</evidence>
<evidence type="ECO:0000313" key="3">
    <source>
        <dbReference type="Proteomes" id="UP000013015"/>
    </source>
</evidence>
<comment type="caution">
    <text evidence="2">The sequence shown here is derived from an EMBL/GenBank/DDBJ whole genome shotgun (WGS) entry which is preliminary data.</text>
</comment>
<reference evidence="2 3" key="1">
    <citation type="submission" date="2013-03" db="EMBL/GenBank/DDBJ databases">
        <title>Reference genome for the Human Microbiome Project.</title>
        <authorList>
            <person name="Aqrawi P."/>
            <person name="Ayvaz T."/>
            <person name="Bess C."/>
            <person name="Blankenburg K."/>
            <person name="Coyle M."/>
            <person name="Deng J."/>
            <person name="Forbes L."/>
            <person name="Fowler G."/>
            <person name="Francisco L."/>
            <person name="Fu Q."/>
            <person name="Gibbs R."/>
            <person name="Gross S."/>
            <person name="Gubbala S."/>
            <person name="Hale W."/>
            <person name="Hemphill L."/>
            <person name="Highlander S."/>
            <person name="Hirani K."/>
            <person name="Jackson L."/>
            <person name="Jakkamsetti A."/>
            <person name="Javaid M."/>
            <person name="Jayaseelan J.C."/>
            <person name="Jiang H."/>
            <person name="Joshi V."/>
            <person name="Korchina V."/>
            <person name="Kovar C."/>
            <person name="Lara F."/>
            <person name="Lee S."/>
            <person name="Liu Y."/>
            <person name="Mata R."/>
            <person name="Mathew T."/>
            <person name="Munidasa M."/>
            <person name="Muzny D."/>
            <person name="Nazareth L."/>
            <person name="Ngo R."/>
            <person name="Nguyen L."/>
            <person name="Nguyen N."/>
            <person name="Okwuonu G."/>
            <person name="Ongeri F."/>
            <person name="Palculict T."/>
            <person name="Patil S."/>
            <person name="Petrosino J."/>
            <person name="Pham C."/>
            <person name="Pham P."/>
            <person name="Pu L.-L."/>
            <person name="Qin X."/>
            <person name="Qu J."/>
            <person name="Reid J."/>
            <person name="Ross M."/>
            <person name="Ruth R."/>
            <person name="Saada N."/>
            <person name="San Lucas F."/>
            <person name="Santibanez J."/>
            <person name="Shang Y."/>
            <person name="Simmons D."/>
            <person name="Song X.-Z."/>
            <person name="Tang L.-Y."/>
            <person name="Thornton R."/>
            <person name="Warren J."/>
            <person name="Weissenberger G."/>
            <person name="Wilczek-Boney K."/>
            <person name="Worley K."/>
            <person name="Youmans B."/>
            <person name="Zhang J."/>
            <person name="Zhang L."/>
            <person name="Zhao Z."/>
            <person name="Zhou C."/>
            <person name="Zhu D."/>
            <person name="Zhu Y."/>
        </authorList>
    </citation>
    <scope>NUCLEOTIDE SEQUENCE [LARGE SCALE GENOMIC DNA]</scope>
    <source>
        <strain evidence="2 3">F0333</strain>
    </source>
</reference>
<dbReference type="STRING" id="888050.HMPREF9004_0858"/>
<dbReference type="Proteomes" id="UP000013015">
    <property type="component" value="Unassembled WGS sequence"/>
</dbReference>
<evidence type="ECO:0000256" key="1">
    <source>
        <dbReference type="SAM" id="MobiDB-lite"/>
    </source>
</evidence>